<sequence length="301" mass="32894">MALPTARPVRPPRHWLRVLWTGLVLWTATVLVTVITANANLLPTIVLLGSFLVPVTFVVWAYEHGRAGEVTVPLLFNAFVVGGVLGVLGASLLERYFLAPSMWMYFGVGLIEELVKLLALAFVARRLQVRTLRDGLVLGAAVGFGFAALESAGYAFNAMFTVHGISVRSLLETEILRGLLTPLGHGLWTAITGGALFAASRARWRVTGGVVLTYLSVSVLHGLWDSMHTIAIAATLYLTGTAWQYRLLELGYLPRATDAQDHLITLLNWAGLLVISTIALLWMRSMAERSRYGPRQPYTGP</sequence>
<organism evidence="2 3">
    <name type="scientific">Actinomadura fibrosa</name>
    <dbReference type="NCBI Taxonomy" id="111802"/>
    <lineage>
        <taxon>Bacteria</taxon>
        <taxon>Bacillati</taxon>
        <taxon>Actinomycetota</taxon>
        <taxon>Actinomycetes</taxon>
        <taxon>Streptosporangiales</taxon>
        <taxon>Thermomonosporaceae</taxon>
        <taxon>Actinomadura</taxon>
    </lineage>
</organism>
<dbReference type="GO" id="GO:0008237">
    <property type="term" value="F:metallopeptidase activity"/>
    <property type="evidence" value="ECO:0007669"/>
    <property type="project" value="UniProtKB-KW"/>
</dbReference>
<evidence type="ECO:0000256" key="1">
    <source>
        <dbReference type="SAM" id="Phobius"/>
    </source>
</evidence>
<proteinExistence type="predicted"/>
<evidence type="ECO:0000313" key="3">
    <source>
        <dbReference type="Proteomes" id="UP001597063"/>
    </source>
</evidence>
<dbReference type="PANTHER" id="PTHR36844:SF1">
    <property type="entry name" value="PROTEASE PRSW"/>
    <property type="match status" value="1"/>
</dbReference>
<accession>A0ABW2XCF3</accession>
<dbReference type="RefSeq" id="WP_131757496.1">
    <property type="nucleotide sequence ID" value="NZ_CAACUY010000032.1"/>
</dbReference>
<dbReference type="InterPro" id="IPR026898">
    <property type="entry name" value="PrsW"/>
</dbReference>
<feature type="transmembrane region" description="Helical" evidence="1">
    <location>
        <begin position="41"/>
        <end position="62"/>
    </location>
</feature>
<feature type="transmembrane region" description="Helical" evidence="1">
    <location>
        <begin position="15"/>
        <end position="35"/>
    </location>
</feature>
<dbReference type="Proteomes" id="UP001597063">
    <property type="component" value="Unassembled WGS sequence"/>
</dbReference>
<feature type="transmembrane region" description="Helical" evidence="1">
    <location>
        <begin position="74"/>
        <end position="97"/>
    </location>
</feature>
<gene>
    <name evidence="2" type="ORF">ACFQZM_05335</name>
</gene>
<keyword evidence="2" id="KW-0645">Protease</keyword>
<dbReference type="Pfam" id="PF13367">
    <property type="entry name" value="PrsW-protease"/>
    <property type="match status" value="1"/>
</dbReference>
<keyword evidence="2" id="KW-0482">Metalloprotease</keyword>
<keyword evidence="3" id="KW-1185">Reference proteome</keyword>
<protein>
    <submittedName>
        <fullName evidence="2">PrsW family intramembrane metalloprotease</fullName>
    </submittedName>
</protein>
<keyword evidence="2" id="KW-0378">Hydrolase</keyword>
<keyword evidence="1" id="KW-0472">Membrane</keyword>
<keyword evidence="1" id="KW-1133">Transmembrane helix</keyword>
<keyword evidence="1" id="KW-0812">Transmembrane</keyword>
<reference evidence="3" key="1">
    <citation type="journal article" date="2019" name="Int. J. Syst. Evol. Microbiol.">
        <title>The Global Catalogue of Microorganisms (GCM) 10K type strain sequencing project: providing services to taxonomists for standard genome sequencing and annotation.</title>
        <authorList>
            <consortium name="The Broad Institute Genomics Platform"/>
            <consortium name="The Broad Institute Genome Sequencing Center for Infectious Disease"/>
            <person name="Wu L."/>
            <person name="Ma J."/>
        </authorList>
    </citation>
    <scope>NUCLEOTIDE SEQUENCE [LARGE SCALE GENOMIC DNA]</scope>
    <source>
        <strain evidence="3">JCM 9371</strain>
    </source>
</reference>
<feature type="transmembrane region" description="Helical" evidence="1">
    <location>
        <begin position="263"/>
        <end position="283"/>
    </location>
</feature>
<evidence type="ECO:0000313" key="2">
    <source>
        <dbReference type="EMBL" id="MFD0683911.1"/>
    </source>
</evidence>
<dbReference type="PANTHER" id="PTHR36844">
    <property type="entry name" value="PROTEASE PRSW"/>
    <property type="match status" value="1"/>
</dbReference>
<feature type="transmembrane region" description="Helical" evidence="1">
    <location>
        <begin position="103"/>
        <end position="124"/>
    </location>
</feature>
<name>A0ABW2XCF3_9ACTN</name>
<dbReference type="EMBL" id="JBHTGP010000003">
    <property type="protein sequence ID" value="MFD0683911.1"/>
    <property type="molecule type" value="Genomic_DNA"/>
</dbReference>
<comment type="caution">
    <text evidence="2">The sequence shown here is derived from an EMBL/GenBank/DDBJ whole genome shotgun (WGS) entry which is preliminary data.</text>
</comment>
<feature type="transmembrane region" description="Helical" evidence="1">
    <location>
        <begin position="176"/>
        <end position="199"/>
    </location>
</feature>
<feature type="transmembrane region" description="Helical" evidence="1">
    <location>
        <begin position="211"/>
        <end position="243"/>
    </location>
</feature>
<feature type="transmembrane region" description="Helical" evidence="1">
    <location>
        <begin position="136"/>
        <end position="156"/>
    </location>
</feature>